<keyword evidence="3" id="KW-1185">Reference proteome</keyword>
<comment type="caution">
    <text evidence="2">The sequence shown here is derived from an EMBL/GenBank/DDBJ whole genome shotgun (WGS) entry which is preliminary data.</text>
</comment>
<feature type="compositionally biased region" description="Low complexity" evidence="1">
    <location>
        <begin position="161"/>
        <end position="174"/>
    </location>
</feature>
<feature type="region of interest" description="Disordered" evidence="1">
    <location>
        <begin position="42"/>
        <end position="63"/>
    </location>
</feature>
<name>A0A557ZYG3_9PSEU</name>
<protein>
    <submittedName>
        <fullName evidence="2">Uncharacterized protein</fullName>
    </submittedName>
</protein>
<evidence type="ECO:0000313" key="3">
    <source>
        <dbReference type="Proteomes" id="UP000318578"/>
    </source>
</evidence>
<dbReference type="AlphaFoldDB" id="A0A557ZYG3"/>
<evidence type="ECO:0000256" key="1">
    <source>
        <dbReference type="SAM" id="MobiDB-lite"/>
    </source>
</evidence>
<organism evidence="2 3">
    <name type="scientific">Amycolatopsis acidiphila</name>
    <dbReference type="NCBI Taxonomy" id="715473"/>
    <lineage>
        <taxon>Bacteria</taxon>
        <taxon>Bacillati</taxon>
        <taxon>Actinomycetota</taxon>
        <taxon>Actinomycetes</taxon>
        <taxon>Pseudonocardiales</taxon>
        <taxon>Pseudonocardiaceae</taxon>
        <taxon>Amycolatopsis</taxon>
    </lineage>
</organism>
<gene>
    <name evidence="2" type="ORF">FNH06_32930</name>
</gene>
<reference evidence="2 3" key="1">
    <citation type="submission" date="2019-07" db="EMBL/GenBank/DDBJ databases">
        <title>New species of Amycolatopsis and Streptomyces.</title>
        <authorList>
            <person name="Duangmal K."/>
            <person name="Teo W.F.A."/>
            <person name="Lipun K."/>
        </authorList>
    </citation>
    <scope>NUCLEOTIDE SEQUENCE [LARGE SCALE GENOMIC DNA]</scope>
    <source>
        <strain evidence="2 3">JCM 30562</strain>
    </source>
</reference>
<dbReference type="OrthoDB" id="3609074at2"/>
<proteinExistence type="predicted"/>
<dbReference type="RefSeq" id="WP_144643826.1">
    <property type="nucleotide sequence ID" value="NZ_BNAX01000022.1"/>
</dbReference>
<feature type="region of interest" description="Disordered" evidence="1">
    <location>
        <begin position="153"/>
        <end position="174"/>
    </location>
</feature>
<accession>A0A557ZYG3</accession>
<dbReference type="Proteomes" id="UP000318578">
    <property type="component" value="Unassembled WGS sequence"/>
</dbReference>
<dbReference type="EMBL" id="VJZA01000088">
    <property type="protein sequence ID" value="TVT17059.1"/>
    <property type="molecule type" value="Genomic_DNA"/>
</dbReference>
<sequence>MRVVHDRRRYRQTPDALTVEDLLSAQELDFELVEDTYLTEPAHEPSKFLPPPRVRAKGTVVPTREPESTLSKVAKLAGLTTAASLLVGAVVASSMLTRERPDKAGEASPAPPQITGAAALGGFVPNATDVARQGQTGASAPSAVATSQVPVAQTQPAGGDAAVAGQTTTSTQAQATDNEKVALVKQFYQRMTQRPEDALAMLTPDLAGDEPGDLVRAWSSMAEVDVDEVVVQSDGTVRAVVTMLQQDGTRLRVTQVLSLTKGKSAVISRAVLLSAEQL</sequence>
<evidence type="ECO:0000313" key="2">
    <source>
        <dbReference type="EMBL" id="TVT17059.1"/>
    </source>
</evidence>